<comment type="caution">
    <text evidence="14">The sequence shown here is derived from an EMBL/GenBank/DDBJ whole genome shotgun (WGS) entry which is preliminary data.</text>
</comment>
<dbReference type="Gene3D" id="3.30.2010.10">
    <property type="entry name" value="Metalloproteases ('zincins'), catalytic domain"/>
    <property type="match status" value="1"/>
</dbReference>
<evidence type="ECO:0000256" key="6">
    <source>
        <dbReference type="ARBA" id="ARBA00022723"/>
    </source>
</evidence>
<dbReference type="InterPro" id="IPR001915">
    <property type="entry name" value="Peptidase_M48"/>
</dbReference>
<keyword evidence="4 12" id="KW-0645">Protease</keyword>
<dbReference type="InterPro" id="IPR050083">
    <property type="entry name" value="HtpX_protease"/>
</dbReference>
<evidence type="ECO:0000256" key="9">
    <source>
        <dbReference type="ARBA" id="ARBA00022989"/>
    </source>
</evidence>
<dbReference type="EMBL" id="PCTA01000028">
    <property type="protein sequence ID" value="PIP61385.1"/>
    <property type="molecule type" value="Genomic_DNA"/>
</dbReference>
<evidence type="ECO:0000256" key="3">
    <source>
        <dbReference type="ARBA" id="ARBA00022475"/>
    </source>
</evidence>
<keyword evidence="6 12" id="KW-0479">Metal-binding</keyword>
<keyword evidence="8 12" id="KW-0862">Zinc</keyword>
<comment type="cofactor">
    <cofactor evidence="12">
        <name>Zn(2+)</name>
        <dbReference type="ChEBI" id="CHEBI:29105"/>
    </cofactor>
    <text evidence="12">Binds 1 zinc ion per subunit.</text>
</comment>
<keyword evidence="11 12" id="KW-0472">Membrane</keyword>
<evidence type="ECO:0000256" key="4">
    <source>
        <dbReference type="ARBA" id="ARBA00022670"/>
    </source>
</evidence>
<evidence type="ECO:0000256" key="12">
    <source>
        <dbReference type="HAMAP-Rule" id="MF_00188"/>
    </source>
</evidence>
<dbReference type="InterPro" id="IPR022919">
    <property type="entry name" value="Pept_M48_protease_HtpX"/>
</dbReference>
<comment type="similarity">
    <text evidence="2 12">Belongs to the peptidase M48B family.</text>
</comment>
<dbReference type="GO" id="GO:0008270">
    <property type="term" value="F:zinc ion binding"/>
    <property type="evidence" value="ECO:0007669"/>
    <property type="project" value="UniProtKB-UniRule"/>
</dbReference>
<evidence type="ECO:0000256" key="10">
    <source>
        <dbReference type="ARBA" id="ARBA00023049"/>
    </source>
</evidence>
<dbReference type="GO" id="GO:0006508">
    <property type="term" value="P:proteolysis"/>
    <property type="evidence" value="ECO:0007669"/>
    <property type="project" value="UniProtKB-KW"/>
</dbReference>
<dbReference type="CDD" id="cd07340">
    <property type="entry name" value="M48B_Htpx_like"/>
    <property type="match status" value="1"/>
</dbReference>
<feature type="domain" description="Peptidase M48" evidence="13">
    <location>
        <begin position="71"/>
        <end position="279"/>
    </location>
</feature>
<comment type="subcellular location">
    <subcellularLocation>
        <location evidence="1 12">Cell membrane</location>
        <topology evidence="1 12">Multi-pass membrane protein</topology>
    </subcellularLocation>
</comment>
<feature type="binding site" evidence="12">
    <location>
        <position position="127"/>
    </location>
    <ligand>
        <name>Zn(2+)</name>
        <dbReference type="ChEBI" id="CHEBI:29105"/>
        <note>catalytic</note>
    </ligand>
</feature>
<name>A0A2H0BUM0_9BACT</name>
<keyword evidence="10 12" id="KW-0482">Metalloprotease</keyword>
<feature type="transmembrane region" description="Helical" evidence="12">
    <location>
        <begin position="24"/>
        <end position="44"/>
    </location>
</feature>
<dbReference type="EC" id="3.4.24.-" evidence="12"/>
<feature type="transmembrane region" description="Helical" evidence="12">
    <location>
        <begin position="178"/>
        <end position="199"/>
    </location>
</feature>
<feature type="binding site" evidence="12">
    <location>
        <position position="204"/>
    </location>
    <ligand>
        <name>Zn(2+)</name>
        <dbReference type="ChEBI" id="CHEBI:29105"/>
        <note>catalytic</note>
    </ligand>
</feature>
<evidence type="ECO:0000313" key="14">
    <source>
        <dbReference type="EMBL" id="PIP61385.1"/>
    </source>
</evidence>
<proteinExistence type="inferred from homology"/>
<dbReference type="AlphaFoldDB" id="A0A2H0BUM0"/>
<protein>
    <recommendedName>
        <fullName evidence="12">Protease HtpX homolog</fullName>
        <ecNumber evidence="12">3.4.24.-</ecNumber>
    </recommendedName>
</protein>
<keyword evidence="5 12" id="KW-0812">Transmembrane</keyword>
<evidence type="ECO:0000256" key="2">
    <source>
        <dbReference type="ARBA" id="ARBA00009779"/>
    </source>
</evidence>
<organism evidence="14 15">
    <name type="scientific">Candidatus Roizmanbacteria bacterium CG22_combo_CG10-13_8_21_14_all_38_20</name>
    <dbReference type="NCBI Taxonomy" id="1974862"/>
    <lineage>
        <taxon>Bacteria</taxon>
        <taxon>Candidatus Roizmaniibacteriota</taxon>
    </lineage>
</organism>
<evidence type="ECO:0000256" key="7">
    <source>
        <dbReference type="ARBA" id="ARBA00022801"/>
    </source>
</evidence>
<keyword evidence="3 12" id="KW-1003">Cell membrane</keyword>
<accession>A0A2H0BUM0</accession>
<feature type="binding site" evidence="12">
    <location>
        <position position="131"/>
    </location>
    <ligand>
        <name>Zn(2+)</name>
        <dbReference type="ChEBI" id="CHEBI:29105"/>
        <note>catalytic</note>
    </ligand>
</feature>
<dbReference type="HAMAP" id="MF_00188">
    <property type="entry name" value="Pept_M48_protease_HtpX"/>
    <property type="match status" value="1"/>
</dbReference>
<dbReference type="GO" id="GO:0005886">
    <property type="term" value="C:plasma membrane"/>
    <property type="evidence" value="ECO:0007669"/>
    <property type="project" value="UniProtKB-SubCell"/>
</dbReference>
<keyword evidence="7 12" id="KW-0378">Hydrolase</keyword>
<keyword evidence="9 12" id="KW-1133">Transmembrane helix</keyword>
<evidence type="ECO:0000313" key="15">
    <source>
        <dbReference type="Proteomes" id="UP000231246"/>
    </source>
</evidence>
<dbReference type="Pfam" id="PF01435">
    <property type="entry name" value="Peptidase_M48"/>
    <property type="match status" value="1"/>
</dbReference>
<feature type="active site" evidence="12">
    <location>
        <position position="128"/>
    </location>
</feature>
<evidence type="ECO:0000259" key="13">
    <source>
        <dbReference type="Pfam" id="PF01435"/>
    </source>
</evidence>
<dbReference type="GO" id="GO:0004222">
    <property type="term" value="F:metalloendopeptidase activity"/>
    <property type="evidence" value="ECO:0007669"/>
    <property type="project" value="UniProtKB-UniRule"/>
</dbReference>
<feature type="transmembrane region" description="Helical" evidence="12">
    <location>
        <begin position="139"/>
        <end position="158"/>
    </location>
</feature>
<evidence type="ECO:0000256" key="1">
    <source>
        <dbReference type="ARBA" id="ARBA00004651"/>
    </source>
</evidence>
<sequence length="280" mass="30889">MVLFVLFISTMAYVFGEAGSGYGWIYGIIALVFSVFGSFGSYFYSDKAVLALSNAKLTDKNRDYDFYTAAENMRIASGLPMPKLYVIEDQALNAFATGRDPEHGVVVATRGLLQRLDRSDIEGVVAHEMSHIKNFDTRLMMIVAILVGSVALLAHFFMRSMFWGSGNRDKGKGGGIMIVLAIVFAVLAPIIATLIQLAISRRREYLADASAANMTRNPEGLASALEKISVDHAVLQTATSATAHLFISNPFRSKEARSWFTNFFNTHPPIEERIKILRGM</sequence>
<dbReference type="PANTHER" id="PTHR43221:SF1">
    <property type="entry name" value="PROTEASE HTPX"/>
    <property type="match status" value="1"/>
</dbReference>
<dbReference type="PANTHER" id="PTHR43221">
    <property type="entry name" value="PROTEASE HTPX"/>
    <property type="match status" value="1"/>
</dbReference>
<evidence type="ECO:0000256" key="11">
    <source>
        <dbReference type="ARBA" id="ARBA00023136"/>
    </source>
</evidence>
<dbReference type="Proteomes" id="UP000231246">
    <property type="component" value="Unassembled WGS sequence"/>
</dbReference>
<reference evidence="14 15" key="1">
    <citation type="submission" date="2017-09" db="EMBL/GenBank/DDBJ databases">
        <title>Depth-based differentiation of microbial function through sediment-hosted aquifers and enrichment of novel symbionts in the deep terrestrial subsurface.</title>
        <authorList>
            <person name="Probst A.J."/>
            <person name="Ladd B."/>
            <person name="Jarett J.K."/>
            <person name="Geller-Mcgrath D.E."/>
            <person name="Sieber C.M."/>
            <person name="Emerson J.B."/>
            <person name="Anantharaman K."/>
            <person name="Thomas B.C."/>
            <person name="Malmstrom R."/>
            <person name="Stieglmeier M."/>
            <person name="Klingl A."/>
            <person name="Woyke T."/>
            <person name="Ryan C.M."/>
            <person name="Banfield J.F."/>
        </authorList>
    </citation>
    <scope>NUCLEOTIDE SEQUENCE [LARGE SCALE GENOMIC DNA]</scope>
    <source>
        <strain evidence="14">CG22_combo_CG10-13_8_21_14_all_38_20</strain>
    </source>
</reference>
<evidence type="ECO:0000256" key="8">
    <source>
        <dbReference type="ARBA" id="ARBA00022833"/>
    </source>
</evidence>
<gene>
    <name evidence="12" type="primary">htpX</name>
    <name evidence="14" type="ORF">COW99_04405</name>
</gene>
<evidence type="ECO:0000256" key="5">
    <source>
        <dbReference type="ARBA" id="ARBA00022692"/>
    </source>
</evidence>